<dbReference type="RefSeq" id="XP_007863670.1">
    <property type="nucleotide sequence ID" value="XM_007865479.1"/>
</dbReference>
<evidence type="ECO:0008006" key="5">
    <source>
        <dbReference type="Google" id="ProtNLM"/>
    </source>
</evidence>
<dbReference type="OrthoDB" id="3244253at2759"/>
<dbReference type="Proteomes" id="UP000030669">
    <property type="component" value="Unassembled WGS sequence"/>
</dbReference>
<feature type="region of interest" description="Disordered" evidence="1">
    <location>
        <begin position="157"/>
        <end position="183"/>
    </location>
</feature>
<feature type="region of interest" description="Disordered" evidence="1">
    <location>
        <begin position="241"/>
        <end position="286"/>
    </location>
</feature>
<feature type="compositionally biased region" description="Pro residues" evidence="1">
    <location>
        <begin position="253"/>
        <end position="265"/>
    </location>
</feature>
<keyword evidence="2" id="KW-1133">Transmembrane helix</keyword>
<dbReference type="HOGENOM" id="CLU_842153_0_0_1"/>
<evidence type="ECO:0000313" key="3">
    <source>
        <dbReference type="EMBL" id="EPQ58513.1"/>
    </source>
</evidence>
<dbReference type="EMBL" id="KB469298">
    <property type="protein sequence ID" value="EPQ58513.1"/>
    <property type="molecule type" value="Genomic_DNA"/>
</dbReference>
<sequence length="286" mass="31162">MPALQLDARSPDTPVVTVTSYIGDSPTAVVSTSATPGQNIPVPSIVGGVAGGVFLALIAVIGWTWWGKSIKRENEKRWREARKMLTTKENTRRNAYTGTTYPYLPSALVPKPDRKVKFAGSLRRKSGDETVPLADNREPTPTKDCFVHVQGIAITTDEEQPSKKEPIRPGVAPTGVPFGSASRIPTVRWDRGLIPRLEHKASTLTVGSESVYSTQSGEPHIERDSKGFFSALDPRRLSTWTRSSGSVYSQPDEPIPPPTLQPLPPVAVSQQQGRTPERHPKAAVDQ</sequence>
<keyword evidence="2" id="KW-0812">Transmembrane</keyword>
<feature type="transmembrane region" description="Helical" evidence="2">
    <location>
        <begin position="45"/>
        <end position="66"/>
    </location>
</feature>
<feature type="compositionally biased region" description="Basic and acidic residues" evidence="1">
    <location>
        <begin position="275"/>
        <end position="286"/>
    </location>
</feature>
<evidence type="ECO:0000256" key="1">
    <source>
        <dbReference type="SAM" id="MobiDB-lite"/>
    </source>
</evidence>
<reference evidence="3 4" key="1">
    <citation type="journal article" date="2012" name="Science">
        <title>The Paleozoic origin of enzymatic lignin decomposition reconstructed from 31 fungal genomes.</title>
        <authorList>
            <person name="Floudas D."/>
            <person name="Binder M."/>
            <person name="Riley R."/>
            <person name="Barry K."/>
            <person name="Blanchette R.A."/>
            <person name="Henrissat B."/>
            <person name="Martinez A.T."/>
            <person name="Otillar R."/>
            <person name="Spatafora J.W."/>
            <person name="Yadav J.S."/>
            <person name="Aerts A."/>
            <person name="Benoit I."/>
            <person name="Boyd A."/>
            <person name="Carlson A."/>
            <person name="Copeland A."/>
            <person name="Coutinho P.M."/>
            <person name="de Vries R.P."/>
            <person name="Ferreira P."/>
            <person name="Findley K."/>
            <person name="Foster B."/>
            <person name="Gaskell J."/>
            <person name="Glotzer D."/>
            <person name="Gorecki P."/>
            <person name="Heitman J."/>
            <person name="Hesse C."/>
            <person name="Hori C."/>
            <person name="Igarashi K."/>
            <person name="Jurgens J.A."/>
            <person name="Kallen N."/>
            <person name="Kersten P."/>
            <person name="Kohler A."/>
            <person name="Kuees U."/>
            <person name="Kumar T.K.A."/>
            <person name="Kuo A."/>
            <person name="LaButti K."/>
            <person name="Larrondo L.F."/>
            <person name="Lindquist E."/>
            <person name="Ling A."/>
            <person name="Lombard V."/>
            <person name="Lucas S."/>
            <person name="Lundell T."/>
            <person name="Martin R."/>
            <person name="McLaughlin D.J."/>
            <person name="Morgenstern I."/>
            <person name="Morin E."/>
            <person name="Murat C."/>
            <person name="Nagy L.G."/>
            <person name="Nolan M."/>
            <person name="Ohm R.A."/>
            <person name="Patyshakuliyeva A."/>
            <person name="Rokas A."/>
            <person name="Ruiz-Duenas F.J."/>
            <person name="Sabat G."/>
            <person name="Salamov A."/>
            <person name="Samejima M."/>
            <person name="Schmutz J."/>
            <person name="Slot J.C."/>
            <person name="St John F."/>
            <person name="Stenlid J."/>
            <person name="Sun H."/>
            <person name="Sun S."/>
            <person name="Syed K."/>
            <person name="Tsang A."/>
            <person name="Wiebenga A."/>
            <person name="Young D."/>
            <person name="Pisabarro A."/>
            <person name="Eastwood D.C."/>
            <person name="Martin F."/>
            <person name="Cullen D."/>
            <person name="Grigoriev I.V."/>
            <person name="Hibbett D.S."/>
        </authorList>
    </citation>
    <scope>NUCLEOTIDE SEQUENCE [LARGE SCALE GENOMIC DNA]</scope>
    <source>
        <strain evidence="3 4">ATCC 11539</strain>
    </source>
</reference>
<dbReference type="eggNOG" id="ENOG502SZNM">
    <property type="taxonomic scope" value="Eukaryota"/>
</dbReference>
<dbReference type="AlphaFoldDB" id="S7QH21"/>
<keyword evidence="4" id="KW-1185">Reference proteome</keyword>
<proteinExistence type="predicted"/>
<gene>
    <name evidence="3" type="ORF">GLOTRDRAFT_137211</name>
</gene>
<evidence type="ECO:0000313" key="4">
    <source>
        <dbReference type="Proteomes" id="UP000030669"/>
    </source>
</evidence>
<feature type="non-terminal residue" evidence="3">
    <location>
        <position position="286"/>
    </location>
</feature>
<dbReference type="GeneID" id="19303707"/>
<keyword evidence="2" id="KW-0472">Membrane</keyword>
<evidence type="ECO:0000256" key="2">
    <source>
        <dbReference type="SAM" id="Phobius"/>
    </source>
</evidence>
<accession>S7QH21</accession>
<dbReference type="OMA" id="LVFMWIM"/>
<protein>
    <recommendedName>
        <fullName evidence="5">Transmembrane protein</fullName>
    </recommendedName>
</protein>
<dbReference type="KEGG" id="gtr:GLOTRDRAFT_137211"/>
<organism evidence="3 4">
    <name type="scientific">Gloeophyllum trabeum (strain ATCC 11539 / FP-39264 / Madison 617)</name>
    <name type="common">Brown rot fungus</name>
    <dbReference type="NCBI Taxonomy" id="670483"/>
    <lineage>
        <taxon>Eukaryota</taxon>
        <taxon>Fungi</taxon>
        <taxon>Dikarya</taxon>
        <taxon>Basidiomycota</taxon>
        <taxon>Agaricomycotina</taxon>
        <taxon>Agaricomycetes</taxon>
        <taxon>Gloeophyllales</taxon>
        <taxon>Gloeophyllaceae</taxon>
        <taxon>Gloeophyllum</taxon>
    </lineage>
</organism>
<name>S7QH21_GLOTA</name>